<gene>
    <name evidence="2" type="ORF">KFK09_024667</name>
</gene>
<sequence>MLLSAAPFAEFGELQAKSTASLPPEASRFNQPSTPEQGRTLACLARSGRQSIAAPGSTEATSGFTRGTASTRQISSLLRRLTLDFKIFFHAKNSGLREIRLFQMSDQHVQVLLWNRLGPACLLVSRGLACTVAAAETTSGPSRLRPAAPFAESGKHPSKNACSASPVASRLLEQEQPLASGFHAEPCPASKLADQERHRELRPIHLRQPSSRGYSVTP</sequence>
<dbReference type="AlphaFoldDB" id="A0A8T3AEG9"/>
<evidence type="ECO:0000313" key="2">
    <source>
        <dbReference type="EMBL" id="KAI0494529.1"/>
    </source>
</evidence>
<organism evidence="2 3">
    <name type="scientific">Dendrobium nobile</name>
    <name type="common">Orchid</name>
    <dbReference type="NCBI Taxonomy" id="94219"/>
    <lineage>
        <taxon>Eukaryota</taxon>
        <taxon>Viridiplantae</taxon>
        <taxon>Streptophyta</taxon>
        <taxon>Embryophyta</taxon>
        <taxon>Tracheophyta</taxon>
        <taxon>Spermatophyta</taxon>
        <taxon>Magnoliopsida</taxon>
        <taxon>Liliopsida</taxon>
        <taxon>Asparagales</taxon>
        <taxon>Orchidaceae</taxon>
        <taxon>Epidendroideae</taxon>
        <taxon>Malaxideae</taxon>
        <taxon>Dendrobiinae</taxon>
        <taxon>Dendrobium</taxon>
    </lineage>
</organism>
<evidence type="ECO:0000256" key="1">
    <source>
        <dbReference type="SAM" id="MobiDB-lite"/>
    </source>
</evidence>
<name>A0A8T3AEG9_DENNO</name>
<reference evidence="2" key="1">
    <citation type="journal article" date="2022" name="Front. Genet.">
        <title>Chromosome-Scale Assembly of the Dendrobium nobile Genome Provides Insights Into the Molecular Mechanism of the Biosynthesis of the Medicinal Active Ingredient of Dendrobium.</title>
        <authorList>
            <person name="Xu Q."/>
            <person name="Niu S.-C."/>
            <person name="Li K.-L."/>
            <person name="Zheng P.-J."/>
            <person name="Zhang X.-J."/>
            <person name="Jia Y."/>
            <person name="Liu Y."/>
            <person name="Niu Y.-X."/>
            <person name="Yu L.-H."/>
            <person name="Chen D.-F."/>
            <person name="Zhang G.-Q."/>
        </authorList>
    </citation>
    <scope>NUCLEOTIDE SEQUENCE</scope>
    <source>
        <tissue evidence="2">Leaf</tissue>
    </source>
</reference>
<proteinExistence type="predicted"/>
<protein>
    <submittedName>
        <fullName evidence="2">Uncharacterized protein</fullName>
    </submittedName>
</protein>
<evidence type="ECO:0000313" key="3">
    <source>
        <dbReference type="Proteomes" id="UP000829196"/>
    </source>
</evidence>
<keyword evidence="3" id="KW-1185">Reference proteome</keyword>
<feature type="region of interest" description="Disordered" evidence="1">
    <location>
        <begin position="140"/>
        <end position="166"/>
    </location>
</feature>
<dbReference type="EMBL" id="JAGYWB010000017">
    <property type="protein sequence ID" value="KAI0494529.1"/>
    <property type="molecule type" value="Genomic_DNA"/>
</dbReference>
<feature type="region of interest" description="Disordered" evidence="1">
    <location>
        <begin position="181"/>
        <end position="218"/>
    </location>
</feature>
<accession>A0A8T3AEG9</accession>
<feature type="compositionally biased region" description="Polar residues" evidence="1">
    <location>
        <begin position="208"/>
        <end position="218"/>
    </location>
</feature>
<dbReference type="Proteomes" id="UP000829196">
    <property type="component" value="Unassembled WGS sequence"/>
</dbReference>
<feature type="compositionally biased region" description="Basic and acidic residues" evidence="1">
    <location>
        <begin position="193"/>
        <end position="203"/>
    </location>
</feature>
<comment type="caution">
    <text evidence="2">The sequence shown here is derived from an EMBL/GenBank/DDBJ whole genome shotgun (WGS) entry which is preliminary data.</text>
</comment>